<dbReference type="Pfam" id="PF26576">
    <property type="entry name" value="IBH1_N"/>
    <property type="match status" value="1"/>
</dbReference>
<dbReference type="GO" id="GO:0006355">
    <property type="term" value="P:regulation of DNA-templated transcription"/>
    <property type="evidence" value="ECO:0007669"/>
    <property type="project" value="InterPro"/>
</dbReference>
<dbReference type="Proteomes" id="UP000467840">
    <property type="component" value="Chromosome 5"/>
</dbReference>
<organism evidence="5 6">
    <name type="scientific">Hevea brasiliensis</name>
    <name type="common">Para rubber tree</name>
    <name type="synonym">Siphonia brasiliensis</name>
    <dbReference type="NCBI Taxonomy" id="3981"/>
    <lineage>
        <taxon>Eukaryota</taxon>
        <taxon>Viridiplantae</taxon>
        <taxon>Streptophyta</taxon>
        <taxon>Embryophyta</taxon>
        <taxon>Tracheophyta</taxon>
        <taxon>Spermatophyta</taxon>
        <taxon>Magnoliopsida</taxon>
        <taxon>eudicotyledons</taxon>
        <taxon>Gunneridae</taxon>
        <taxon>Pentapetalae</taxon>
        <taxon>rosids</taxon>
        <taxon>fabids</taxon>
        <taxon>Malpighiales</taxon>
        <taxon>Euphorbiaceae</taxon>
        <taxon>Crotonoideae</taxon>
        <taxon>Micrandreae</taxon>
        <taxon>Hevea</taxon>
    </lineage>
</organism>
<keyword evidence="1" id="KW-0805">Transcription regulation</keyword>
<keyword evidence="2" id="KW-0804">Transcription</keyword>
<dbReference type="AlphaFoldDB" id="A0A6A6NFY6"/>
<gene>
    <name evidence="5" type="ORF">GH714_006252</name>
</gene>
<feature type="domain" description="IBH1-like N-terminal" evidence="4">
    <location>
        <begin position="102"/>
        <end position="157"/>
    </location>
</feature>
<keyword evidence="6" id="KW-1185">Reference proteome</keyword>
<evidence type="ECO:0000256" key="2">
    <source>
        <dbReference type="ARBA" id="ARBA00023163"/>
    </source>
</evidence>
<dbReference type="InterPro" id="IPR059002">
    <property type="entry name" value="IBH1_N"/>
</dbReference>
<dbReference type="PANTHER" id="PTHR33124">
    <property type="entry name" value="TRANSCRIPTION FACTOR IBH1-LIKE 1"/>
    <property type="match status" value="1"/>
</dbReference>
<evidence type="ECO:0000259" key="4">
    <source>
        <dbReference type="Pfam" id="PF26576"/>
    </source>
</evidence>
<accession>A0A6A6NFY6</accession>
<name>A0A6A6NFY6_HEVBR</name>
<dbReference type="EMBL" id="JAAGAX010000001">
    <property type="protein sequence ID" value="KAF2324025.1"/>
    <property type="molecule type" value="Genomic_DNA"/>
</dbReference>
<reference evidence="5 6" key="1">
    <citation type="journal article" date="2020" name="Mol. Plant">
        <title>The Chromosome-Based Rubber Tree Genome Provides New Insights into Spurge Genome Evolution and Rubber Biosynthesis.</title>
        <authorList>
            <person name="Liu J."/>
            <person name="Shi C."/>
            <person name="Shi C.C."/>
            <person name="Li W."/>
            <person name="Zhang Q.J."/>
            <person name="Zhang Y."/>
            <person name="Li K."/>
            <person name="Lu H.F."/>
            <person name="Shi C."/>
            <person name="Zhu S.T."/>
            <person name="Xiao Z.Y."/>
            <person name="Nan H."/>
            <person name="Yue Y."/>
            <person name="Zhu X.G."/>
            <person name="Wu Y."/>
            <person name="Hong X.N."/>
            <person name="Fan G.Y."/>
            <person name="Tong Y."/>
            <person name="Zhang D."/>
            <person name="Mao C.L."/>
            <person name="Liu Y.L."/>
            <person name="Hao S.J."/>
            <person name="Liu W.Q."/>
            <person name="Lv M.Q."/>
            <person name="Zhang H.B."/>
            <person name="Liu Y."/>
            <person name="Hu-Tang G.R."/>
            <person name="Wang J.P."/>
            <person name="Wang J.H."/>
            <person name="Sun Y.H."/>
            <person name="Ni S.B."/>
            <person name="Chen W.B."/>
            <person name="Zhang X.C."/>
            <person name="Jiao Y.N."/>
            <person name="Eichler E.E."/>
            <person name="Li G.H."/>
            <person name="Liu X."/>
            <person name="Gao L.Z."/>
        </authorList>
    </citation>
    <scope>NUCLEOTIDE SEQUENCE [LARGE SCALE GENOMIC DNA]</scope>
    <source>
        <strain evidence="6">cv. GT1</strain>
        <tissue evidence="5">Leaf</tissue>
    </source>
</reference>
<evidence type="ECO:0000313" key="5">
    <source>
        <dbReference type="EMBL" id="KAF2324025.1"/>
    </source>
</evidence>
<dbReference type="InterPro" id="IPR044660">
    <property type="entry name" value="IBH1-like"/>
</dbReference>
<sequence>MPYLVSTTYVRVPEGTPLFQEDSRHVKLQQKTKKIIKQGVYSRELYCIMASLISSLESNSDTSQEFKQGKKRRKLSHETQDHSQNDSTNNRIVNKTRWKTQAEQQIYSSKLLEALRRSRRTNSTTPAAKGRVIRETADRVLAVAAKGTTRWSRAILAGRLRLRRVKKVRKVKVTEESRLSRKEVARGNRRSPVLEDRVRVLSRLVPGCRKASFTSLLEEASDYRGFADAGQSHDGSHRYSRRR</sequence>
<feature type="region of interest" description="Disordered" evidence="3">
    <location>
        <begin position="59"/>
        <end position="90"/>
    </location>
</feature>
<evidence type="ECO:0000256" key="3">
    <source>
        <dbReference type="SAM" id="MobiDB-lite"/>
    </source>
</evidence>
<protein>
    <recommendedName>
        <fullName evidence="4">IBH1-like N-terminal domain-containing protein</fullName>
    </recommendedName>
</protein>
<comment type="caution">
    <text evidence="5">The sequence shown here is derived from an EMBL/GenBank/DDBJ whole genome shotgun (WGS) entry which is preliminary data.</text>
</comment>
<proteinExistence type="predicted"/>
<dbReference type="PANTHER" id="PTHR33124:SF41">
    <property type="entry name" value="TRANSCRIPTION FACTOR BHLH149"/>
    <property type="match status" value="1"/>
</dbReference>
<evidence type="ECO:0000313" key="6">
    <source>
        <dbReference type="Proteomes" id="UP000467840"/>
    </source>
</evidence>
<evidence type="ECO:0000256" key="1">
    <source>
        <dbReference type="ARBA" id="ARBA00023015"/>
    </source>
</evidence>